<evidence type="ECO:0000256" key="5">
    <source>
        <dbReference type="ARBA" id="ARBA00022967"/>
    </source>
</evidence>
<dbReference type="Gene3D" id="1.20.1110.10">
    <property type="entry name" value="Calcium-transporting ATPase, transmembrane domain"/>
    <property type="match status" value="1"/>
</dbReference>
<keyword evidence="3" id="KW-0547">Nucleotide-binding</keyword>
<dbReference type="GO" id="GO:0015662">
    <property type="term" value="F:P-type ion transporter activity"/>
    <property type="evidence" value="ECO:0007669"/>
    <property type="project" value="UniProtKB-ARBA"/>
</dbReference>
<evidence type="ECO:0000256" key="6">
    <source>
        <dbReference type="ARBA" id="ARBA00022989"/>
    </source>
</evidence>
<evidence type="ECO:0000256" key="9">
    <source>
        <dbReference type="SAM" id="Phobius"/>
    </source>
</evidence>
<evidence type="ECO:0000256" key="2">
    <source>
        <dbReference type="ARBA" id="ARBA00022692"/>
    </source>
</evidence>
<dbReference type="SFLD" id="SFLDG00002">
    <property type="entry name" value="C1.7:_P-type_atpase_like"/>
    <property type="match status" value="1"/>
</dbReference>
<dbReference type="AlphaFoldDB" id="A0A1S1HI23"/>
<evidence type="ECO:0000313" key="12">
    <source>
        <dbReference type="Proteomes" id="UP000179467"/>
    </source>
</evidence>
<evidence type="ECO:0000256" key="8">
    <source>
        <dbReference type="SAM" id="MobiDB-lite"/>
    </source>
</evidence>
<dbReference type="InterPro" id="IPR001757">
    <property type="entry name" value="P_typ_ATPase"/>
</dbReference>
<dbReference type="Gene3D" id="3.40.50.1000">
    <property type="entry name" value="HAD superfamily/HAD-like"/>
    <property type="match status" value="1"/>
</dbReference>
<keyword evidence="2 9" id="KW-0812">Transmembrane</keyword>
<dbReference type="Pfam" id="PF13246">
    <property type="entry name" value="Cation_ATPase"/>
    <property type="match status" value="1"/>
</dbReference>
<dbReference type="SUPFAM" id="SSF56784">
    <property type="entry name" value="HAD-like"/>
    <property type="match status" value="1"/>
</dbReference>
<keyword evidence="12" id="KW-1185">Reference proteome</keyword>
<dbReference type="Proteomes" id="UP000179467">
    <property type="component" value="Unassembled WGS sequence"/>
</dbReference>
<keyword evidence="6 9" id="KW-1133">Transmembrane helix</keyword>
<dbReference type="PRINTS" id="PR00120">
    <property type="entry name" value="HATPASE"/>
</dbReference>
<dbReference type="SFLD" id="SFLDS00003">
    <property type="entry name" value="Haloacid_Dehalogenase"/>
    <property type="match status" value="1"/>
</dbReference>
<keyword evidence="4" id="KW-0067">ATP-binding</keyword>
<name>A0A1S1HI23_9SPHN</name>
<dbReference type="GO" id="GO:0016887">
    <property type="term" value="F:ATP hydrolysis activity"/>
    <property type="evidence" value="ECO:0007669"/>
    <property type="project" value="InterPro"/>
</dbReference>
<dbReference type="EMBL" id="MIPT01000001">
    <property type="protein sequence ID" value="OHT21708.1"/>
    <property type="molecule type" value="Genomic_DNA"/>
</dbReference>
<dbReference type="SUPFAM" id="SSF81660">
    <property type="entry name" value="Metal cation-transporting ATPase, ATP-binding domain N"/>
    <property type="match status" value="1"/>
</dbReference>
<keyword evidence="7 9" id="KW-0472">Membrane</keyword>
<dbReference type="NCBIfam" id="TIGR01494">
    <property type="entry name" value="ATPase_P-type"/>
    <property type="match status" value="2"/>
</dbReference>
<dbReference type="PROSITE" id="PS00154">
    <property type="entry name" value="ATPASE_E1_E2"/>
    <property type="match status" value="1"/>
</dbReference>
<dbReference type="PRINTS" id="PR00119">
    <property type="entry name" value="CATATPASE"/>
</dbReference>
<dbReference type="SFLD" id="SFLDF00027">
    <property type="entry name" value="p-type_atpase"/>
    <property type="match status" value="1"/>
</dbReference>
<keyword evidence="5" id="KW-1278">Translocase</keyword>
<dbReference type="InterPro" id="IPR008250">
    <property type="entry name" value="ATPase_P-typ_transduc_dom_A_sf"/>
</dbReference>
<dbReference type="GO" id="GO:0005524">
    <property type="term" value="F:ATP binding"/>
    <property type="evidence" value="ECO:0007669"/>
    <property type="project" value="UniProtKB-KW"/>
</dbReference>
<evidence type="ECO:0000256" key="1">
    <source>
        <dbReference type="ARBA" id="ARBA00004141"/>
    </source>
</evidence>
<dbReference type="SUPFAM" id="SSF81653">
    <property type="entry name" value="Calcium ATPase, transduction domain A"/>
    <property type="match status" value="1"/>
</dbReference>
<dbReference type="InterPro" id="IPR023298">
    <property type="entry name" value="ATPase_P-typ_TM_dom_sf"/>
</dbReference>
<dbReference type="InterPro" id="IPR004014">
    <property type="entry name" value="ATPase_P-typ_cation-transptr_N"/>
</dbReference>
<evidence type="ECO:0000256" key="7">
    <source>
        <dbReference type="ARBA" id="ARBA00023136"/>
    </source>
</evidence>
<dbReference type="SUPFAM" id="SSF81665">
    <property type="entry name" value="Calcium ATPase, transmembrane domain M"/>
    <property type="match status" value="1"/>
</dbReference>
<dbReference type="InterPro" id="IPR023299">
    <property type="entry name" value="ATPase_P-typ_cyto_dom_N"/>
</dbReference>
<organism evidence="11 12">
    <name type="scientific">Edaphosphingomonas haloaromaticamans</name>
    <dbReference type="NCBI Taxonomy" id="653954"/>
    <lineage>
        <taxon>Bacteria</taxon>
        <taxon>Pseudomonadati</taxon>
        <taxon>Pseudomonadota</taxon>
        <taxon>Alphaproteobacteria</taxon>
        <taxon>Sphingomonadales</taxon>
        <taxon>Rhizorhabdaceae</taxon>
        <taxon>Edaphosphingomonas</taxon>
    </lineage>
</organism>
<feature type="transmembrane region" description="Helical" evidence="9">
    <location>
        <begin position="103"/>
        <end position="125"/>
    </location>
</feature>
<sequence length="930" mass="97777">MLVEHDPAVTIAAIVSWLEESTPIEAAAEPDDRLSRSGPRRPRLLDEPPLESDAIFRSRGEDILELLRSGADGLSANEARRRLAVYGPNRTPPPLGRSQRDMVAAQFTGLPVALLFGSAVLSFATGGLLDAALTIGVVLANAAIGFSSENATERLIRRLSRPTEHMAEVQRDGNRLEVLAATIVPGDILVLAPGQFVPADARILECRDLTVDESTLTGESLPVRKHAKVLDQAPVAVADRHNIVHDGTIVSGGDGRAVVFRTGSGTEAARTRALIDLARPPRPVIEEELSSLSGRLALLCVGASSVVFLVGLLRGEPLLAMARSAVALAVAAIPEGLPAIATTTLALGARAMEREQAFVRALPAVEALGTIDTICLDKTGTLTENRMAVVGVAIGEEVRRTSADGHSDGLAPDLLRAIAEALALCNEANLAMQTGSSTELALLRFCSDTGIDPDAVQQQSPIVRLQSRDQAHRWMATAHRLNGADYVAVKGAPDELLALAAHELTEDGLRPLDEERRRRILATNETLAREGLRVLGVARKEGDLRDGLPDDLVWLGLVALADPVRAEAQEAVEIFHRAGIRTIIITGDQPATALSVAEAVAVSRTGIIPVVDGANLADLDDQALGALALRTSVFARVSPGDKLRIVRALQGAGRRVAMIGDGVNDGPALRAAAVGVAMGRQGTDVAREVADIVIADDDLRALARAIARGRATDDSIGAATRYFLSTNLSEVLLMLGETLHGRGGLETPMELFWLNLVTDIMPGLGLAMAEPRGDVMTRPPRAADAPLFGHDELRDLGFDGAHLAASALAAHLILLARKGAGPQARAATFITLSLAQFAHAWGLRDRTPGSVAGRVVSETRLGGALAAACGLLAAPFLIRPLRTLLGLGVPGPGDLALSAGLAATSFGVGELRRTQRMNVRSGRAIDRVAA</sequence>
<dbReference type="Pfam" id="PF00689">
    <property type="entry name" value="Cation_ATPase_C"/>
    <property type="match status" value="1"/>
</dbReference>
<feature type="domain" description="Cation-transporting P-type ATPase N-terminal" evidence="10">
    <location>
        <begin position="54"/>
        <end position="127"/>
    </location>
</feature>
<evidence type="ECO:0000313" key="11">
    <source>
        <dbReference type="EMBL" id="OHT21708.1"/>
    </source>
</evidence>
<protein>
    <submittedName>
        <fullName evidence="11">Calcium-transporting ATPase 1</fullName>
        <ecNumber evidence="11">3.6.3.8</ecNumber>
    </submittedName>
</protein>
<dbReference type="RefSeq" id="WP_070934720.1">
    <property type="nucleotide sequence ID" value="NZ_MIPT01000001.1"/>
</dbReference>
<comment type="caution">
    <text evidence="11">The sequence shown here is derived from an EMBL/GenBank/DDBJ whole genome shotgun (WGS) entry which is preliminary data.</text>
</comment>
<dbReference type="Pfam" id="PF00690">
    <property type="entry name" value="Cation_ATPase_N"/>
    <property type="match status" value="1"/>
</dbReference>
<dbReference type="InterPro" id="IPR006068">
    <property type="entry name" value="ATPase_P-typ_cation-transptr_C"/>
</dbReference>
<proteinExistence type="predicted"/>
<dbReference type="InterPro" id="IPR059000">
    <property type="entry name" value="ATPase_P-type_domA"/>
</dbReference>
<evidence type="ECO:0000259" key="10">
    <source>
        <dbReference type="SMART" id="SM00831"/>
    </source>
</evidence>
<gene>
    <name evidence="11" type="ORF">BHE75_03719</name>
</gene>
<accession>A0A1S1HI23</accession>
<dbReference type="Pfam" id="PF08282">
    <property type="entry name" value="Hydrolase_3"/>
    <property type="match status" value="1"/>
</dbReference>
<dbReference type="Gene3D" id="2.70.150.10">
    <property type="entry name" value="Calcium-transporting ATPase, cytoplasmic transduction domain A"/>
    <property type="match status" value="1"/>
</dbReference>
<dbReference type="InterPro" id="IPR023214">
    <property type="entry name" value="HAD_sf"/>
</dbReference>
<dbReference type="GO" id="GO:0016020">
    <property type="term" value="C:membrane"/>
    <property type="evidence" value="ECO:0007669"/>
    <property type="project" value="UniProtKB-SubCell"/>
</dbReference>
<dbReference type="Pfam" id="PF00122">
    <property type="entry name" value="E1-E2_ATPase"/>
    <property type="match status" value="1"/>
</dbReference>
<evidence type="ECO:0000256" key="4">
    <source>
        <dbReference type="ARBA" id="ARBA00022840"/>
    </source>
</evidence>
<feature type="region of interest" description="Disordered" evidence="8">
    <location>
        <begin position="26"/>
        <end position="47"/>
    </location>
</feature>
<dbReference type="InterPro" id="IPR018303">
    <property type="entry name" value="ATPase_P-typ_P_site"/>
</dbReference>
<reference evidence="11 12" key="1">
    <citation type="submission" date="2016-09" db="EMBL/GenBank/DDBJ databases">
        <title>Metabolic pathway, cell adaptation mechanisms and a novel monoxygenase revealed through proteogenomic-transcription analysis of a Sphingomonas haloaromaticamans strain degrading the fungicide ortho-phenylphenol.</title>
        <authorList>
            <person name="Perruchon C."/>
            <person name="Papadopoulou E.S."/>
            <person name="Rousidou C."/>
            <person name="Vasileiadis S."/>
            <person name="Tanou G."/>
            <person name="Amoutzias G."/>
            <person name="Molassiotis A."/>
            <person name="Karpouzas D.G."/>
        </authorList>
    </citation>
    <scope>NUCLEOTIDE SEQUENCE [LARGE SCALE GENOMIC DNA]</scope>
    <source>
        <strain evidence="11 12">P3</strain>
    </source>
</reference>
<dbReference type="SMART" id="SM00831">
    <property type="entry name" value="Cation_ATPase_N"/>
    <property type="match status" value="1"/>
</dbReference>
<dbReference type="InterPro" id="IPR044492">
    <property type="entry name" value="P_typ_ATPase_HD_dom"/>
</dbReference>
<dbReference type="InterPro" id="IPR036412">
    <property type="entry name" value="HAD-like_sf"/>
</dbReference>
<evidence type="ECO:0000256" key="3">
    <source>
        <dbReference type="ARBA" id="ARBA00022741"/>
    </source>
</evidence>
<keyword evidence="11" id="KW-0378">Hydrolase</keyword>
<dbReference type="Gene3D" id="3.40.1110.10">
    <property type="entry name" value="Calcium-transporting ATPase, cytoplasmic domain N"/>
    <property type="match status" value="1"/>
</dbReference>
<dbReference type="EC" id="3.6.3.8" evidence="11"/>
<comment type="subcellular location">
    <subcellularLocation>
        <location evidence="1">Membrane</location>
        <topology evidence="1">Multi-pass membrane protein</topology>
    </subcellularLocation>
</comment>
<dbReference type="PANTHER" id="PTHR42861">
    <property type="entry name" value="CALCIUM-TRANSPORTING ATPASE"/>
    <property type="match status" value="1"/>
</dbReference>